<reference evidence="4" key="1">
    <citation type="journal article" date="2017" name="Nature">
        <title>The genome of Chenopodium quinoa.</title>
        <authorList>
            <person name="Jarvis D.E."/>
            <person name="Ho Y.S."/>
            <person name="Lightfoot D.J."/>
            <person name="Schmoeckel S.M."/>
            <person name="Li B."/>
            <person name="Borm T.J.A."/>
            <person name="Ohyanagi H."/>
            <person name="Mineta K."/>
            <person name="Michell C.T."/>
            <person name="Saber N."/>
            <person name="Kharbatia N.M."/>
            <person name="Rupper R.R."/>
            <person name="Sharp A.R."/>
            <person name="Dally N."/>
            <person name="Boughton B.A."/>
            <person name="Woo Y.H."/>
            <person name="Gao G."/>
            <person name="Schijlen E.G.W.M."/>
            <person name="Guo X."/>
            <person name="Momin A.A."/>
            <person name="Negrao S."/>
            <person name="Al-Babili S."/>
            <person name="Gehring C."/>
            <person name="Roessner U."/>
            <person name="Jung C."/>
            <person name="Murphy K."/>
            <person name="Arold S.T."/>
            <person name="Gojobori T."/>
            <person name="van der Linden C.G."/>
            <person name="van Loo E.N."/>
            <person name="Jellen E.N."/>
            <person name="Maughan P.J."/>
            <person name="Tester M."/>
        </authorList>
    </citation>
    <scope>NUCLEOTIDE SEQUENCE [LARGE SCALE GENOMIC DNA]</scope>
    <source>
        <strain evidence="4">cv. PI 614886</strain>
    </source>
</reference>
<sequence length="225" mass="25065">MMEIVRPLSPFSFFIRLWYTFFAMRFASIPIAKPGCGKVTIPYPFGIDSEKSCSLSTPYNIHCDTSFDPPQPYLFDNNDTRLEIIDISQTGQMRIRNKLATRCYQPREVVEESIMNNQEQHINLANLPLVVSDTANKFIGIGCDDDLAMMVASTTLTLGHLGGCVTSCYSPEDILKQNDTSCLGNGCCQSEIPNKGLKIVMIIEQPMVEVGNTTNNDVFYCSAAF</sequence>
<evidence type="ECO:0000259" key="3">
    <source>
        <dbReference type="Pfam" id="PF13947"/>
    </source>
</evidence>
<keyword evidence="2" id="KW-0732">Signal</keyword>
<keyword evidence="5" id="KW-1185">Reference proteome</keyword>
<comment type="subcellular location">
    <subcellularLocation>
        <location evidence="1">Membrane</location>
        <topology evidence="1">Single-pass membrane protein</topology>
    </subcellularLocation>
</comment>
<evidence type="ECO:0000256" key="2">
    <source>
        <dbReference type="ARBA" id="ARBA00022729"/>
    </source>
</evidence>
<organism evidence="4 5">
    <name type="scientific">Chenopodium quinoa</name>
    <name type="common">Quinoa</name>
    <dbReference type="NCBI Taxonomy" id="63459"/>
    <lineage>
        <taxon>Eukaryota</taxon>
        <taxon>Viridiplantae</taxon>
        <taxon>Streptophyta</taxon>
        <taxon>Embryophyta</taxon>
        <taxon>Tracheophyta</taxon>
        <taxon>Spermatophyta</taxon>
        <taxon>Magnoliopsida</taxon>
        <taxon>eudicotyledons</taxon>
        <taxon>Gunneridae</taxon>
        <taxon>Pentapetalae</taxon>
        <taxon>Caryophyllales</taxon>
        <taxon>Chenopodiaceae</taxon>
        <taxon>Chenopodioideae</taxon>
        <taxon>Atripliceae</taxon>
        <taxon>Chenopodium</taxon>
    </lineage>
</organism>
<evidence type="ECO:0000313" key="4">
    <source>
        <dbReference type="EnsemblPlants" id="AUR62003459-RA:cds"/>
    </source>
</evidence>
<dbReference type="InterPro" id="IPR025287">
    <property type="entry name" value="WAK_GUB"/>
</dbReference>
<dbReference type="GO" id="GO:0030247">
    <property type="term" value="F:polysaccharide binding"/>
    <property type="evidence" value="ECO:0007669"/>
    <property type="project" value="InterPro"/>
</dbReference>
<feature type="domain" description="Wall-associated receptor kinase galacturonan-binding" evidence="3">
    <location>
        <begin position="35"/>
        <end position="95"/>
    </location>
</feature>
<dbReference type="EnsemblPlants" id="AUR62003459-RA">
    <property type="protein sequence ID" value="AUR62003459-RA:cds"/>
    <property type="gene ID" value="AUR62003459"/>
</dbReference>
<evidence type="ECO:0000313" key="5">
    <source>
        <dbReference type="Proteomes" id="UP000596660"/>
    </source>
</evidence>
<proteinExistence type="predicted"/>
<dbReference type="PANTHER" id="PTHR33491">
    <property type="entry name" value="OSJNBA0016N04.9 PROTEIN"/>
    <property type="match status" value="1"/>
</dbReference>
<name>A0A803KWQ1_CHEQI</name>
<reference evidence="4" key="2">
    <citation type="submission" date="2021-03" db="UniProtKB">
        <authorList>
            <consortium name="EnsemblPlants"/>
        </authorList>
    </citation>
    <scope>IDENTIFICATION</scope>
</reference>
<dbReference type="Gramene" id="AUR62003459-RA">
    <property type="protein sequence ID" value="AUR62003459-RA:cds"/>
    <property type="gene ID" value="AUR62003459"/>
</dbReference>
<protein>
    <recommendedName>
        <fullName evidence="3">Wall-associated receptor kinase galacturonan-binding domain-containing protein</fullName>
    </recommendedName>
</protein>
<dbReference type="Pfam" id="PF13947">
    <property type="entry name" value="GUB_WAK_bind"/>
    <property type="match status" value="1"/>
</dbReference>
<accession>A0A803KWQ1</accession>
<dbReference type="GO" id="GO:0016020">
    <property type="term" value="C:membrane"/>
    <property type="evidence" value="ECO:0007669"/>
    <property type="project" value="UniProtKB-SubCell"/>
</dbReference>
<dbReference type="Proteomes" id="UP000596660">
    <property type="component" value="Unplaced"/>
</dbReference>
<evidence type="ECO:0000256" key="1">
    <source>
        <dbReference type="ARBA" id="ARBA00004167"/>
    </source>
</evidence>
<dbReference type="AlphaFoldDB" id="A0A803KWQ1"/>